<evidence type="ECO:0000256" key="5">
    <source>
        <dbReference type="ARBA" id="ARBA00023002"/>
    </source>
</evidence>
<evidence type="ECO:0000256" key="2">
    <source>
        <dbReference type="ARBA" id="ARBA00010617"/>
    </source>
</evidence>
<evidence type="ECO:0000256" key="3">
    <source>
        <dbReference type="ARBA" id="ARBA00022617"/>
    </source>
</evidence>
<dbReference type="KEGG" id="trr:M419DRAFT_104437"/>
<evidence type="ECO:0000256" key="7">
    <source>
        <dbReference type="ARBA" id="ARBA00023033"/>
    </source>
</evidence>
<dbReference type="Proteomes" id="UP000024376">
    <property type="component" value="Unassembled WGS sequence"/>
</dbReference>
<dbReference type="AlphaFoldDB" id="A0A024RXD9"/>
<evidence type="ECO:0000256" key="1">
    <source>
        <dbReference type="ARBA" id="ARBA00001971"/>
    </source>
</evidence>
<dbReference type="HOGENOM" id="CLU_001570_2_3_1"/>
<dbReference type="GO" id="GO:0004497">
    <property type="term" value="F:monooxygenase activity"/>
    <property type="evidence" value="ECO:0007669"/>
    <property type="project" value="UniProtKB-KW"/>
</dbReference>
<evidence type="ECO:0000256" key="8">
    <source>
        <dbReference type="PIRSR" id="PIRSR602401-1"/>
    </source>
</evidence>
<dbReference type="PRINTS" id="PR00385">
    <property type="entry name" value="P450"/>
</dbReference>
<evidence type="ECO:0000313" key="10">
    <source>
        <dbReference type="EMBL" id="ETR97522.1"/>
    </source>
</evidence>
<dbReference type="GO" id="GO:0005506">
    <property type="term" value="F:iron ion binding"/>
    <property type="evidence" value="ECO:0007669"/>
    <property type="project" value="InterPro"/>
</dbReference>
<dbReference type="PANTHER" id="PTHR46300:SF7">
    <property type="entry name" value="P450, PUTATIVE (EUROFUNG)-RELATED"/>
    <property type="match status" value="1"/>
</dbReference>
<keyword evidence="7 9" id="KW-0503">Monooxygenase</keyword>
<dbReference type="PRINTS" id="PR00463">
    <property type="entry name" value="EP450I"/>
</dbReference>
<keyword evidence="3 8" id="KW-0349">Heme</keyword>
<dbReference type="Gene3D" id="1.10.630.10">
    <property type="entry name" value="Cytochrome P450"/>
    <property type="match status" value="1"/>
</dbReference>
<proteinExistence type="inferred from homology"/>
<keyword evidence="5 9" id="KW-0560">Oxidoreductase</keyword>
<evidence type="ECO:0000256" key="4">
    <source>
        <dbReference type="ARBA" id="ARBA00022723"/>
    </source>
</evidence>
<reference evidence="11" key="1">
    <citation type="journal article" date="2013" name="Ind. Biotechnol.">
        <title>Comparative genomics analysis of Trichoderma reesei strains.</title>
        <authorList>
            <person name="Koike H."/>
            <person name="Aerts A."/>
            <person name="LaButti K."/>
            <person name="Grigoriev I.V."/>
            <person name="Baker S.E."/>
        </authorList>
    </citation>
    <scope>NUCLEOTIDE SEQUENCE [LARGE SCALE GENOMIC DNA]</scope>
    <source>
        <strain evidence="11">ATCC 56765 / BCRC 32924 / NRRL 11460 / Rut C-30</strain>
    </source>
</reference>
<dbReference type="InterPro" id="IPR050364">
    <property type="entry name" value="Cytochrome_P450_fung"/>
</dbReference>
<sequence>MASTLITQALIVLVGYLVYHQFIRKPKRNLPPGPKGLPLLGNILNLPPKGVPTHVHWKSLNDKYGPIASVTLLGQPMIFIADRDAAQEILEKKSAASSGRPAFPFGDYCGYGDLLAMYQLEKRLTAQRKAIHKAVGTKTLAAKYADMQELEAGRLLVRTLDEPDKIIKHFETEAGAVILKMVYGYNVNPRGPDPLVILIDCMMANLSRACVPFARPIDFIPALKWLPDGFPGTGFKAEAAQYREEIRAVIEEPYRFARKQMAEHNFTQSYVARLVQEYANDEGELSEEDEYTLKWSAAALYAGGADTTVSVLISFVLAMTLFPEVLRKAQEEVDRVTGGTRIPVLADREQMPYVEAMVSEALRWCPILPMGVPHAMSEDMTYGGYDLPKGAYIMPAVWTFTHDASVYANPDDFNPERFLAPRNEPDPRWAIFGFGRRVCPGRFLADSSLFLNLACLVSVFNFDKAMDDRGNVLEPKLEFEAGIIAKPKAFPTRITPRSEKHAELIRGFEREHPWEESDAAQLGKLPIPEYH</sequence>
<dbReference type="SUPFAM" id="SSF48264">
    <property type="entry name" value="Cytochrome P450"/>
    <property type="match status" value="1"/>
</dbReference>
<accession>A0A024RXD9</accession>
<organism evidence="10 11">
    <name type="scientific">Hypocrea jecorina (strain ATCC 56765 / BCRC 32924 / NRRL 11460 / Rut C-30)</name>
    <name type="common">Trichoderma reesei</name>
    <dbReference type="NCBI Taxonomy" id="1344414"/>
    <lineage>
        <taxon>Eukaryota</taxon>
        <taxon>Fungi</taxon>
        <taxon>Dikarya</taxon>
        <taxon>Ascomycota</taxon>
        <taxon>Pezizomycotina</taxon>
        <taxon>Sordariomycetes</taxon>
        <taxon>Hypocreomycetidae</taxon>
        <taxon>Hypocreales</taxon>
        <taxon>Hypocreaceae</taxon>
        <taxon>Trichoderma</taxon>
    </lineage>
</organism>
<protein>
    <submittedName>
        <fullName evidence="10">O-methylsterigmatocystin oxidoreductase</fullName>
    </submittedName>
</protein>
<evidence type="ECO:0000256" key="6">
    <source>
        <dbReference type="ARBA" id="ARBA00023004"/>
    </source>
</evidence>
<comment type="similarity">
    <text evidence="2 9">Belongs to the cytochrome P450 family.</text>
</comment>
<dbReference type="PROSITE" id="PS00086">
    <property type="entry name" value="CYTOCHROME_P450"/>
    <property type="match status" value="1"/>
</dbReference>
<dbReference type="GO" id="GO:0020037">
    <property type="term" value="F:heme binding"/>
    <property type="evidence" value="ECO:0007669"/>
    <property type="project" value="InterPro"/>
</dbReference>
<gene>
    <name evidence="10" type="ORF">M419DRAFT_104437</name>
</gene>
<dbReference type="EMBL" id="KI911170">
    <property type="protein sequence ID" value="ETR97522.1"/>
    <property type="molecule type" value="Genomic_DNA"/>
</dbReference>
<feature type="binding site" description="axial binding residue" evidence="8">
    <location>
        <position position="439"/>
    </location>
    <ligand>
        <name>heme</name>
        <dbReference type="ChEBI" id="CHEBI:30413"/>
    </ligand>
    <ligandPart>
        <name>Fe</name>
        <dbReference type="ChEBI" id="CHEBI:18248"/>
    </ligandPart>
</feature>
<name>A0A024RXD9_HYPJR</name>
<dbReference type="InterPro" id="IPR002401">
    <property type="entry name" value="Cyt_P450_E_grp-I"/>
</dbReference>
<dbReference type="CDD" id="cd11065">
    <property type="entry name" value="CYP64-like"/>
    <property type="match status" value="1"/>
</dbReference>
<dbReference type="InterPro" id="IPR001128">
    <property type="entry name" value="Cyt_P450"/>
</dbReference>
<dbReference type="GO" id="GO:0016705">
    <property type="term" value="F:oxidoreductase activity, acting on paired donors, with incorporation or reduction of molecular oxygen"/>
    <property type="evidence" value="ECO:0007669"/>
    <property type="project" value="InterPro"/>
</dbReference>
<keyword evidence="4 8" id="KW-0479">Metal-binding</keyword>
<dbReference type="PANTHER" id="PTHR46300">
    <property type="entry name" value="P450, PUTATIVE (EUROFUNG)-RELATED-RELATED"/>
    <property type="match status" value="1"/>
</dbReference>
<evidence type="ECO:0000256" key="9">
    <source>
        <dbReference type="RuleBase" id="RU000461"/>
    </source>
</evidence>
<dbReference type="InterPro" id="IPR036396">
    <property type="entry name" value="Cyt_P450_sf"/>
</dbReference>
<evidence type="ECO:0000313" key="11">
    <source>
        <dbReference type="Proteomes" id="UP000024376"/>
    </source>
</evidence>
<keyword evidence="6 8" id="KW-0408">Iron</keyword>
<dbReference type="InterPro" id="IPR017972">
    <property type="entry name" value="Cyt_P450_CS"/>
</dbReference>
<comment type="cofactor">
    <cofactor evidence="1 8">
        <name>heme</name>
        <dbReference type="ChEBI" id="CHEBI:30413"/>
    </cofactor>
</comment>
<dbReference type="OrthoDB" id="2789670at2759"/>
<dbReference type="Pfam" id="PF00067">
    <property type="entry name" value="p450"/>
    <property type="match status" value="1"/>
</dbReference>